<evidence type="ECO:0000313" key="2">
    <source>
        <dbReference type="Proteomes" id="UP000054560"/>
    </source>
</evidence>
<dbReference type="RefSeq" id="XP_014148597.1">
    <property type="nucleotide sequence ID" value="XM_014293122.1"/>
</dbReference>
<evidence type="ECO:0000313" key="1">
    <source>
        <dbReference type="EMBL" id="KNC74695.1"/>
    </source>
</evidence>
<name>A0A0L0FD77_9EUKA</name>
<gene>
    <name evidence="1" type="ORF">SARC_12765</name>
</gene>
<dbReference type="AlphaFoldDB" id="A0A0L0FD77"/>
<reference evidence="1 2" key="1">
    <citation type="submission" date="2011-02" db="EMBL/GenBank/DDBJ databases">
        <title>The Genome Sequence of Sphaeroforma arctica JP610.</title>
        <authorList>
            <consortium name="The Broad Institute Genome Sequencing Platform"/>
            <person name="Russ C."/>
            <person name="Cuomo C."/>
            <person name="Young S.K."/>
            <person name="Zeng Q."/>
            <person name="Gargeya S."/>
            <person name="Alvarado L."/>
            <person name="Berlin A."/>
            <person name="Chapman S.B."/>
            <person name="Chen Z."/>
            <person name="Freedman E."/>
            <person name="Gellesch M."/>
            <person name="Goldberg J."/>
            <person name="Griggs A."/>
            <person name="Gujja S."/>
            <person name="Heilman E."/>
            <person name="Heiman D."/>
            <person name="Howarth C."/>
            <person name="Mehta T."/>
            <person name="Neiman D."/>
            <person name="Pearson M."/>
            <person name="Roberts A."/>
            <person name="Saif S."/>
            <person name="Shea T."/>
            <person name="Shenoy N."/>
            <person name="Sisk P."/>
            <person name="Stolte C."/>
            <person name="Sykes S."/>
            <person name="White J."/>
            <person name="Yandava C."/>
            <person name="Burger G."/>
            <person name="Gray M.W."/>
            <person name="Holland P.W.H."/>
            <person name="King N."/>
            <person name="Lang F.B.F."/>
            <person name="Roger A.J."/>
            <person name="Ruiz-Trillo I."/>
            <person name="Haas B."/>
            <person name="Nusbaum C."/>
            <person name="Birren B."/>
        </authorList>
    </citation>
    <scope>NUCLEOTIDE SEQUENCE [LARGE SCALE GENOMIC DNA]</scope>
    <source>
        <strain evidence="1 2">JP610</strain>
    </source>
</reference>
<accession>A0A0L0FD77</accession>
<protein>
    <submittedName>
        <fullName evidence="1">Uncharacterized protein</fullName>
    </submittedName>
</protein>
<organism evidence="1 2">
    <name type="scientific">Sphaeroforma arctica JP610</name>
    <dbReference type="NCBI Taxonomy" id="667725"/>
    <lineage>
        <taxon>Eukaryota</taxon>
        <taxon>Ichthyosporea</taxon>
        <taxon>Ichthyophonida</taxon>
        <taxon>Sphaeroforma</taxon>
    </lineage>
</organism>
<dbReference type="EMBL" id="KQ244163">
    <property type="protein sequence ID" value="KNC74695.1"/>
    <property type="molecule type" value="Genomic_DNA"/>
</dbReference>
<dbReference type="GeneID" id="25913269"/>
<dbReference type="Proteomes" id="UP000054560">
    <property type="component" value="Unassembled WGS sequence"/>
</dbReference>
<keyword evidence="2" id="KW-1185">Reference proteome</keyword>
<proteinExistence type="predicted"/>
<sequence length="808" mass="90348">MVGEFQSHHYSLLVYVLNRVVGSQRDKYKFTDLVHLMVAQATRRYKQNHMSIEEMLTFAHEVRQAEVYSAELSHFMLNVLNDMLISIEDRHLVLLQNQFKNGKSYPSEVIDMMCMRLLTSSPSAITGADLAVLCMSIHDWDDVGQKVLVDLSPMVLKKAPKLGGQDAANVLYAYGRQGVFQEDIYRELCEQLCVVVDDLEIRHMQQISDAFQYFNYKHDALLECMARHTGTIVEAGAPEDYPEQIVQLFRYTVNCGCFVGRPELSLPVVRYMEMAVESATVEDLSHFTVSYGTVLRGVNGMNAYSEEMMKNIGEAILKLDKSALDPRDSANIVFGLGMLAPMTTGSINRVNQAARDFVHVFEDPAFMQELKAVPMGRFMAGFGAINFPFRVTSLNNCGDVILDNAIQTFTRHHLYQASTENLSLFLGGLANYGYVGFLERETVMDRIRKFHTQDTYQDINKGSQSSNQDLFALTPSRAVALLSAVCKLRLLATQDHDTIELKEAQRKAVVVLNAALLSSTELSMGDVASYAEAVGMLAINHPENTSHAGAVKSAWERVIMPKLRAHTRDGTCTPLSATENRQLWDGYLALKHLYPDAVKRFQTDDTEVVKGLKYTRTDEDVFQQGLGWNEASRGTTTNVLNKFLMYIAEALRQDGYGVVDTYTPYVHERTGYTLNATLLVDPSSVPTGDTASTNGKSRTRGKLKPVLVYIIMQPDTAYIQANEVVTQREPSTRMIGGVTSMRGSREATEVKMSVEPNGTVLMRDRLLGYNGVCVLGLNMRDLNELRQVQRVEFATKLIKVMVDAEAAA</sequence>